<feature type="chain" id="PRO_5009678687" description="YD repeat-containing protein" evidence="1">
    <location>
        <begin position="19"/>
        <end position="271"/>
    </location>
</feature>
<feature type="signal peptide" evidence="1">
    <location>
        <begin position="1"/>
        <end position="18"/>
    </location>
</feature>
<dbReference type="EMBL" id="FPKW01000030">
    <property type="protein sequence ID" value="SFZ96921.1"/>
    <property type="molecule type" value="Genomic_DNA"/>
</dbReference>
<evidence type="ECO:0008006" key="4">
    <source>
        <dbReference type="Google" id="ProtNLM"/>
    </source>
</evidence>
<name>A0A1K2IWV9_9FLAO</name>
<dbReference type="STRING" id="1612149.SAMN05216324_13015"/>
<dbReference type="AlphaFoldDB" id="A0A1K2IWV9"/>
<keyword evidence="1" id="KW-0732">Signal</keyword>
<keyword evidence="3" id="KW-1185">Reference proteome</keyword>
<dbReference type="RefSeq" id="WP_072412789.1">
    <property type="nucleotide sequence ID" value="NZ_FPKW01000030.1"/>
</dbReference>
<accession>A0A1K2IWV9</accession>
<reference evidence="3" key="1">
    <citation type="submission" date="2016-10" db="EMBL/GenBank/DDBJ databases">
        <authorList>
            <person name="Varghese N."/>
            <person name="Submissions S."/>
        </authorList>
    </citation>
    <scope>NUCLEOTIDE SEQUENCE [LARGE SCALE GENOMIC DNA]</scope>
    <source>
        <strain evidence="3">SUR2</strain>
    </source>
</reference>
<gene>
    <name evidence="2" type="ORF">SAMN05216324_13015</name>
</gene>
<organism evidence="2 3">
    <name type="scientific">Chryseobacterium limigenitum</name>
    <dbReference type="NCBI Taxonomy" id="1612149"/>
    <lineage>
        <taxon>Bacteria</taxon>
        <taxon>Pseudomonadati</taxon>
        <taxon>Bacteroidota</taxon>
        <taxon>Flavobacteriia</taxon>
        <taxon>Flavobacteriales</taxon>
        <taxon>Weeksellaceae</taxon>
        <taxon>Chryseobacterium group</taxon>
        <taxon>Chryseobacterium</taxon>
    </lineage>
</organism>
<dbReference type="OrthoDB" id="1046747at2"/>
<protein>
    <recommendedName>
        <fullName evidence="4">YD repeat-containing protein</fullName>
    </recommendedName>
</protein>
<proteinExistence type="predicted"/>
<evidence type="ECO:0000313" key="3">
    <source>
        <dbReference type="Proteomes" id="UP000182034"/>
    </source>
</evidence>
<evidence type="ECO:0000256" key="1">
    <source>
        <dbReference type="SAM" id="SignalP"/>
    </source>
</evidence>
<dbReference type="Gene3D" id="2.180.10.10">
    <property type="entry name" value="RHS repeat-associated core"/>
    <property type="match status" value="1"/>
</dbReference>
<evidence type="ECO:0000313" key="2">
    <source>
        <dbReference type="EMBL" id="SFZ96921.1"/>
    </source>
</evidence>
<sequence length="271" mass="31898">MKSFFTVISLIFFAFSNAQLNQPQIWKHFVLQGKVKFVEENYVAKKKKDKETYTLEFSPEGKILKKEEISTDRKTSTILSYDSQNRQEKAWFRNFDNNKLVLESIMTFRYRNDSVFVNTDITDNGKKSNKSFTAILKDGLLVKYFGEKKGESRVTEFVYDDHNNVLSQTNYKNGEKSSIYEFTYNYDENGSVLTQTDVNENSITEFFPNGLIKSQNEFTYEYTYDSFGNWIRKIVFKNGKKYSESIRRITYFDEIKPNVSNFSAFHNGKLQ</sequence>
<dbReference type="Proteomes" id="UP000182034">
    <property type="component" value="Unassembled WGS sequence"/>
</dbReference>